<evidence type="ECO:0000256" key="3">
    <source>
        <dbReference type="ARBA" id="ARBA00022723"/>
    </source>
</evidence>
<dbReference type="Pfam" id="PF13499">
    <property type="entry name" value="EF-hand_7"/>
    <property type="match status" value="1"/>
</dbReference>
<evidence type="ECO:0000313" key="11">
    <source>
        <dbReference type="RefSeq" id="XP_013923577.1"/>
    </source>
</evidence>
<evidence type="ECO:0000256" key="2">
    <source>
        <dbReference type="ARBA" id="ARBA00022490"/>
    </source>
</evidence>
<feature type="region of interest" description="Disordered" evidence="7">
    <location>
        <begin position="835"/>
        <end position="857"/>
    </location>
</feature>
<feature type="coiled-coil region" evidence="6">
    <location>
        <begin position="363"/>
        <end position="390"/>
    </location>
</feature>
<dbReference type="GO" id="GO:0005886">
    <property type="term" value="C:plasma membrane"/>
    <property type="evidence" value="ECO:0007669"/>
    <property type="project" value="UniProtKB-SubCell"/>
</dbReference>
<dbReference type="GO" id="GO:0005737">
    <property type="term" value="C:cytoplasm"/>
    <property type="evidence" value="ECO:0007669"/>
    <property type="project" value="TreeGrafter"/>
</dbReference>
<evidence type="ECO:0000256" key="5">
    <source>
        <dbReference type="ARBA" id="ARBA00023212"/>
    </source>
</evidence>
<dbReference type="RefSeq" id="XP_013923577.1">
    <property type="nucleotide sequence ID" value="XM_014068102.1"/>
</dbReference>
<evidence type="ECO:0000313" key="10">
    <source>
        <dbReference type="Proteomes" id="UP000504617"/>
    </source>
</evidence>
<feature type="domain" description="GAR" evidence="9">
    <location>
        <begin position="1006"/>
        <end position="1078"/>
    </location>
</feature>
<keyword evidence="4" id="KW-0106">Calcium</keyword>
<organism evidence="10 11">
    <name type="scientific">Thamnophis sirtalis</name>
    <dbReference type="NCBI Taxonomy" id="35019"/>
    <lineage>
        <taxon>Eukaryota</taxon>
        <taxon>Metazoa</taxon>
        <taxon>Chordata</taxon>
        <taxon>Craniata</taxon>
        <taxon>Vertebrata</taxon>
        <taxon>Euteleostomi</taxon>
        <taxon>Lepidosauria</taxon>
        <taxon>Squamata</taxon>
        <taxon>Bifurcata</taxon>
        <taxon>Unidentata</taxon>
        <taxon>Episquamata</taxon>
        <taxon>Toxicofera</taxon>
        <taxon>Serpentes</taxon>
        <taxon>Colubroidea</taxon>
        <taxon>Colubridae</taxon>
        <taxon>Natricinae</taxon>
        <taxon>Thamnophis</taxon>
    </lineage>
</organism>
<evidence type="ECO:0000256" key="1">
    <source>
        <dbReference type="ARBA" id="ARBA00004245"/>
    </source>
</evidence>
<accession>A0A6I9YHC0</accession>
<dbReference type="OrthoDB" id="10016565at2759"/>
<dbReference type="GO" id="GO:0005509">
    <property type="term" value="F:calcium ion binding"/>
    <property type="evidence" value="ECO:0007669"/>
    <property type="project" value="InterPro"/>
</dbReference>
<dbReference type="InterPro" id="IPR002017">
    <property type="entry name" value="Spectrin_repeat"/>
</dbReference>
<gene>
    <name evidence="11" type="primary">LOC106550234</name>
</gene>
<dbReference type="AlphaFoldDB" id="A0A6I9YHC0"/>
<feature type="domain" description="EF-hand" evidence="8">
    <location>
        <begin position="930"/>
        <end position="965"/>
    </location>
</feature>
<dbReference type="GO" id="GO:0005198">
    <property type="term" value="F:structural molecule activity"/>
    <property type="evidence" value="ECO:0007669"/>
    <property type="project" value="TreeGrafter"/>
</dbReference>
<evidence type="ECO:0000256" key="7">
    <source>
        <dbReference type="SAM" id="MobiDB-lite"/>
    </source>
</evidence>
<dbReference type="InterPro" id="IPR043197">
    <property type="entry name" value="Plakin"/>
</dbReference>
<dbReference type="SUPFAM" id="SSF143575">
    <property type="entry name" value="GAS2 domain-like"/>
    <property type="match status" value="1"/>
</dbReference>
<proteinExistence type="predicted"/>
<keyword evidence="10" id="KW-1185">Reference proteome</keyword>
<reference evidence="11" key="1">
    <citation type="submission" date="2025-08" db="UniProtKB">
        <authorList>
            <consortium name="RefSeq"/>
        </authorList>
    </citation>
    <scope>IDENTIFICATION</scope>
    <source>
        <tissue evidence="11">Skeletal muscle</tissue>
    </source>
</reference>
<name>A0A6I9YHC0_9SAUR</name>
<dbReference type="SUPFAM" id="SSF46966">
    <property type="entry name" value="Spectrin repeat"/>
    <property type="match status" value="5"/>
</dbReference>
<dbReference type="PANTHER" id="PTHR23169">
    <property type="entry name" value="ENVOPLAKIN"/>
    <property type="match status" value="1"/>
</dbReference>
<dbReference type="CDD" id="cd00176">
    <property type="entry name" value="SPEC"/>
    <property type="match status" value="2"/>
</dbReference>
<feature type="region of interest" description="Disordered" evidence="7">
    <location>
        <begin position="1"/>
        <end position="75"/>
    </location>
</feature>
<dbReference type="Pfam" id="PF00435">
    <property type="entry name" value="Spectrin"/>
    <property type="match status" value="1"/>
</dbReference>
<dbReference type="Proteomes" id="UP000504617">
    <property type="component" value="Unplaced"/>
</dbReference>
<dbReference type="GeneID" id="106550234"/>
<dbReference type="SUPFAM" id="SSF47473">
    <property type="entry name" value="EF-hand"/>
    <property type="match status" value="1"/>
</dbReference>
<evidence type="ECO:0000256" key="6">
    <source>
        <dbReference type="SAM" id="Coils"/>
    </source>
</evidence>
<dbReference type="GO" id="GO:0008017">
    <property type="term" value="F:microtubule binding"/>
    <property type="evidence" value="ECO:0007669"/>
    <property type="project" value="InterPro"/>
</dbReference>
<dbReference type="PROSITE" id="PS50222">
    <property type="entry name" value="EF_HAND_2"/>
    <property type="match status" value="2"/>
</dbReference>
<dbReference type="GO" id="GO:0045104">
    <property type="term" value="P:intermediate filament cytoskeleton organization"/>
    <property type="evidence" value="ECO:0007669"/>
    <property type="project" value="InterPro"/>
</dbReference>
<keyword evidence="3" id="KW-0479">Metal-binding</keyword>
<dbReference type="KEGG" id="tsr:106550234"/>
<dbReference type="PROSITE" id="PS00018">
    <property type="entry name" value="EF_HAND_1"/>
    <property type="match status" value="1"/>
</dbReference>
<dbReference type="Gene3D" id="3.30.920.20">
    <property type="entry name" value="Gas2-like domain"/>
    <property type="match status" value="1"/>
</dbReference>
<keyword evidence="2" id="KW-0963">Cytoplasm</keyword>
<dbReference type="PROSITE" id="PS51460">
    <property type="entry name" value="GAR"/>
    <property type="match status" value="1"/>
</dbReference>
<dbReference type="CDD" id="cd00051">
    <property type="entry name" value="EFh"/>
    <property type="match status" value="1"/>
</dbReference>
<dbReference type="GO" id="GO:0005882">
    <property type="term" value="C:intermediate filament"/>
    <property type="evidence" value="ECO:0007669"/>
    <property type="project" value="TreeGrafter"/>
</dbReference>
<dbReference type="InterPro" id="IPR011992">
    <property type="entry name" value="EF-hand-dom_pair"/>
</dbReference>
<evidence type="ECO:0000259" key="8">
    <source>
        <dbReference type="PROSITE" id="PS50222"/>
    </source>
</evidence>
<dbReference type="PANTHER" id="PTHR23169:SF33">
    <property type="entry name" value="MICROTUBULE-ACTIN CROSS-LINKING FACTOR 1, ISOFORMS 1_2_3_5"/>
    <property type="match status" value="1"/>
</dbReference>
<dbReference type="InterPro" id="IPR036534">
    <property type="entry name" value="GAR_dom_sf"/>
</dbReference>
<sequence length="1086" mass="121547">MGNSVSRPSCLGQKSPRPEDVPKEPCSAASNNQEEEEEEEAGAGRSSENACPGPRVMENGWTMAKSSPLPKQNNLDLKLPSCCPLQTQPEGAVAPWTSPGSLGASWGWKLPTTREVTEVTEVTETVVTEILEVTEYPGGDRSRETSVTRVEKVLADVREAQAAALPGGTQGAGLTPEAAGKLAAWVSEVEDLMGHQKPPSGEAKVVKAQLQEQKLLLRLLGERTPHISRLCQPLPAEPAGAAEGPEQPRGLASLQEKWEILVQEAEARHSCLQQIVPAASLFQESVEAFQDWLSLTERKLAQLWGAPGSLARSQDAHQQIQVRKVSLEAAGLVQRLEQVELQLFASKPMWGHSEATKEKLAPLSELCKEMESKQQRYQRVQEKLQHLLATCHPSGASTAEHSLRVLEWKWGGCTSPLQEQKTSAQGMEAQSKKLAGMEAGAAFLTQDNGGSTQERLAQVLQQVSERGDVLEEAHQQAKQGFQRRLRAKRPVFEATLQQGALLRGQALLPADGQELEAMHRELKECWGALWSWAAERQQKLEGHLLFSGCFGDALQGLLDWLCRAKPQLAEETPVSGDRDLVGTLMGQHKAFQTELGRRAVAVTSLRCSAHVLVQGGNSVDAQWLQIQTEELEDRWELLGQLSVSQQSRLEVALRQAEEFHRLLSAFLSRLSGLEKQVMDGAPPEEEEEEEAAIAEGQSQLEEMQQSIQWQQLELDCISSLGKEILSTCHPDAVGTVQSWVTLAKTRFQKLCSQVQQQEQRLKGQAASLAANQEEAERLSAWITAAQETLRLRDQEPLPEDKRQLEEIGCQHVVFMRELEHKQAEVEKVAKSGRRRRAAQVGLAPSSSQWPPDWHGARRALPRPSSMPLEDLQPQDPLLAELVHRWQWLWVAAQERQHWLQSAQRRLQELEEMAGFNFAAWRKRFLQWIGHRKSRVLDIFHSIDQGQDGRITQQEFIRRVLASKFPTSLPEMKAVAKIFDVNRDGFIDYYEFISALHPSRDILHRVANVDHIQEEVNRQVAECNCVKRFQVEQISGSRYRFGECQQLRMVRILRSTLMVRVGGGWTALDEFLVKNDPCRGKDQPEDQ</sequence>
<dbReference type="GO" id="GO:0042060">
    <property type="term" value="P:wound healing"/>
    <property type="evidence" value="ECO:0007669"/>
    <property type="project" value="TreeGrafter"/>
</dbReference>
<evidence type="ECO:0000256" key="4">
    <source>
        <dbReference type="ARBA" id="ARBA00022837"/>
    </source>
</evidence>
<dbReference type="Pfam" id="PF02187">
    <property type="entry name" value="GAS2"/>
    <property type="match status" value="1"/>
</dbReference>
<dbReference type="SMART" id="SM00054">
    <property type="entry name" value="EFh"/>
    <property type="match status" value="2"/>
</dbReference>
<dbReference type="SMART" id="SM00243">
    <property type="entry name" value="GAS2"/>
    <property type="match status" value="1"/>
</dbReference>
<dbReference type="SMART" id="SM00150">
    <property type="entry name" value="SPEC"/>
    <property type="match status" value="6"/>
</dbReference>
<evidence type="ECO:0000259" key="9">
    <source>
        <dbReference type="PROSITE" id="PS51460"/>
    </source>
</evidence>
<keyword evidence="6" id="KW-0175">Coiled coil</keyword>
<dbReference type="Gene3D" id="1.10.238.10">
    <property type="entry name" value="EF-hand"/>
    <property type="match status" value="1"/>
</dbReference>
<comment type="subcellular location">
    <subcellularLocation>
        <location evidence="1">Cytoplasm</location>
        <location evidence="1">Cytoskeleton</location>
    </subcellularLocation>
</comment>
<feature type="domain" description="EF-hand" evidence="8">
    <location>
        <begin position="966"/>
        <end position="1001"/>
    </location>
</feature>
<keyword evidence="5" id="KW-0206">Cytoskeleton</keyword>
<protein>
    <submittedName>
        <fullName evidence="11">Microtubule-actin cross-linking factor 1-like</fullName>
    </submittedName>
</protein>
<dbReference type="FunFam" id="1.20.58.60:FF:000001">
    <property type="entry name" value="Microtubule-actin cross-linking factor 1"/>
    <property type="match status" value="1"/>
</dbReference>
<dbReference type="InterPro" id="IPR018247">
    <property type="entry name" value="EF_Hand_1_Ca_BS"/>
</dbReference>
<dbReference type="InterPro" id="IPR003108">
    <property type="entry name" value="GAR_dom"/>
</dbReference>
<dbReference type="InterPro" id="IPR018159">
    <property type="entry name" value="Spectrin/alpha-actinin"/>
</dbReference>
<dbReference type="Gene3D" id="1.20.58.60">
    <property type="match status" value="6"/>
</dbReference>
<dbReference type="InterPro" id="IPR002048">
    <property type="entry name" value="EF_hand_dom"/>
</dbReference>